<dbReference type="InterPro" id="IPR029062">
    <property type="entry name" value="Class_I_gatase-like"/>
</dbReference>
<evidence type="ECO:0000313" key="1">
    <source>
        <dbReference type="EMBL" id="HDR46494.1"/>
    </source>
</evidence>
<name>A0A831LQ30_9BACT</name>
<organism evidence="1">
    <name type="scientific">Geoalkalibacter subterraneus</name>
    <dbReference type="NCBI Taxonomy" id="483547"/>
    <lineage>
        <taxon>Bacteria</taxon>
        <taxon>Pseudomonadati</taxon>
        <taxon>Thermodesulfobacteriota</taxon>
        <taxon>Desulfuromonadia</taxon>
        <taxon>Desulfuromonadales</taxon>
        <taxon>Geoalkalibacteraceae</taxon>
        <taxon>Geoalkalibacter</taxon>
    </lineage>
</organism>
<comment type="caution">
    <text evidence="1">The sequence shown here is derived from an EMBL/GenBank/DDBJ whole genome shotgun (WGS) entry which is preliminary data.</text>
</comment>
<gene>
    <name evidence="1" type="ORF">ENN94_02210</name>
</gene>
<accession>A0A831LQ30</accession>
<sequence length="59" mass="6527">MRAHYLQHVPFEGLGSIERWLVENGFTINATRLFAGEKLPSHPVLRNPAAMPLIVAAST</sequence>
<proteinExistence type="predicted"/>
<protein>
    <submittedName>
        <fullName evidence="1">Uncharacterized protein</fullName>
    </submittedName>
</protein>
<dbReference type="Proteomes" id="UP000886162">
    <property type="component" value="Unassembled WGS sequence"/>
</dbReference>
<dbReference type="AlphaFoldDB" id="A0A831LQ30"/>
<reference evidence="1" key="1">
    <citation type="journal article" date="2020" name="mSystems">
        <title>Genome- and Community-Level Interaction Insights into Carbon Utilization and Element Cycling Functions of Hydrothermarchaeota in Hydrothermal Sediment.</title>
        <authorList>
            <person name="Zhou Z."/>
            <person name="Liu Y."/>
            <person name="Xu W."/>
            <person name="Pan J."/>
            <person name="Luo Z.H."/>
            <person name="Li M."/>
        </authorList>
    </citation>
    <scope>NUCLEOTIDE SEQUENCE [LARGE SCALE GENOMIC DNA]</scope>
    <source>
        <strain evidence="1">SpSt-1220</strain>
    </source>
</reference>
<dbReference type="EMBL" id="DSDO01000149">
    <property type="protein sequence ID" value="HDR46494.1"/>
    <property type="molecule type" value="Genomic_DNA"/>
</dbReference>
<dbReference type="Gene3D" id="3.40.50.880">
    <property type="match status" value="1"/>
</dbReference>